<keyword evidence="1" id="KW-1133">Transmembrane helix</keyword>
<gene>
    <name evidence="2" type="ORF">FE782_16960</name>
</gene>
<dbReference type="OrthoDB" id="2591789at2"/>
<dbReference type="AlphaFoldDB" id="A0A5R9G3X1"/>
<keyword evidence="1" id="KW-0472">Membrane</keyword>
<proteinExistence type="predicted"/>
<dbReference type="Proteomes" id="UP000309676">
    <property type="component" value="Unassembled WGS sequence"/>
</dbReference>
<organism evidence="2 3">
    <name type="scientific">Paenibacillus antri</name>
    <dbReference type="NCBI Taxonomy" id="2582848"/>
    <lineage>
        <taxon>Bacteria</taxon>
        <taxon>Bacillati</taxon>
        <taxon>Bacillota</taxon>
        <taxon>Bacilli</taxon>
        <taxon>Bacillales</taxon>
        <taxon>Paenibacillaceae</taxon>
        <taxon>Paenibacillus</taxon>
    </lineage>
</organism>
<evidence type="ECO:0000313" key="3">
    <source>
        <dbReference type="Proteomes" id="UP000309676"/>
    </source>
</evidence>
<comment type="caution">
    <text evidence="2">The sequence shown here is derived from an EMBL/GenBank/DDBJ whole genome shotgun (WGS) entry which is preliminary data.</text>
</comment>
<feature type="transmembrane region" description="Helical" evidence="1">
    <location>
        <begin position="90"/>
        <end position="115"/>
    </location>
</feature>
<reference evidence="2 3" key="1">
    <citation type="submission" date="2019-05" db="EMBL/GenBank/DDBJ databases">
        <authorList>
            <person name="Narsing Rao M.P."/>
            <person name="Li W.J."/>
        </authorList>
    </citation>
    <scope>NUCLEOTIDE SEQUENCE [LARGE SCALE GENOMIC DNA]</scope>
    <source>
        <strain evidence="2 3">SYSU_K30003</strain>
    </source>
</reference>
<evidence type="ECO:0000256" key="1">
    <source>
        <dbReference type="SAM" id="Phobius"/>
    </source>
</evidence>
<feature type="transmembrane region" description="Helical" evidence="1">
    <location>
        <begin position="34"/>
        <end position="52"/>
    </location>
</feature>
<keyword evidence="3" id="KW-1185">Reference proteome</keyword>
<feature type="transmembrane region" description="Helical" evidence="1">
    <location>
        <begin position="159"/>
        <end position="180"/>
    </location>
</feature>
<evidence type="ECO:0000313" key="2">
    <source>
        <dbReference type="EMBL" id="TLS51077.1"/>
    </source>
</evidence>
<feature type="transmembrane region" description="Helical" evidence="1">
    <location>
        <begin position="127"/>
        <end position="147"/>
    </location>
</feature>
<name>A0A5R9G3X1_9BACL</name>
<keyword evidence="1" id="KW-0812">Transmembrane</keyword>
<dbReference type="RefSeq" id="WP_138195429.1">
    <property type="nucleotide sequence ID" value="NZ_VCIW01000011.1"/>
</dbReference>
<protein>
    <submittedName>
        <fullName evidence="2">Uncharacterized protein</fullName>
    </submittedName>
</protein>
<dbReference type="EMBL" id="VCIW01000011">
    <property type="protein sequence ID" value="TLS51077.1"/>
    <property type="molecule type" value="Genomic_DNA"/>
</dbReference>
<accession>A0A5R9G3X1</accession>
<feature type="transmembrane region" description="Helical" evidence="1">
    <location>
        <begin position="59"/>
        <end position="78"/>
    </location>
</feature>
<sequence length="213" mass="24904">MDNNEMHEQIVKTRGQLADSVLSYWNQFSDFTTWQFWYIAALFVIPLATLAFTVDRRRILELFFFGYSVHMLWAYVDIALERRLLLINKYFLIPVLPFGFTLASSTFPVAYILLYQYCMKRNKSFPLFSIGLGVLLAFGFIPITEYIGILEMRRGMNLFYLFLITIAIPYLAYGMTKLALAAQRSSKSGGEEEAQYDRFDFKDLFSRRSKARN</sequence>